<sequence length="365" mass="38614">MNAADLPLTGRPDTPDQRAWPAVSVIMPVLDEERHLAEAVSGVLAQEYPGELELVLALGPSRDRTDEIARELAAADPRIRLVANPAGRTPAGLNAALGAARHGIVVRVDGHGVLSDHYIRTAVAELERTGAANVGGIMNAEGQTDFERAVAWAYTSPFGLGGAKFHLGGQAGPADTVYLGVFRREVLDRLGGFDEHFVRAQDWELNYRIRAAGETVWFTPDLVVSYRPRPNLRALARQFLKTGQWRREVVRRYPDTANVRYLAAPAVTVAVAVGTVAGLAGLAGLVGPSWLLIGWLAPAGYALGVTAAAAVSGRGLPAKARAWLPPVLATMHLTWGAGFIVGSRDAARSRRAAGQDAAPAGGPAT</sequence>
<dbReference type="GO" id="GO:0016740">
    <property type="term" value="F:transferase activity"/>
    <property type="evidence" value="ECO:0007669"/>
    <property type="project" value="UniProtKB-KW"/>
</dbReference>
<dbReference type="InterPro" id="IPR029044">
    <property type="entry name" value="Nucleotide-diphossugar_trans"/>
</dbReference>
<dbReference type="AlphaFoldDB" id="A0A4R5AK02"/>
<feature type="transmembrane region" description="Helical" evidence="1">
    <location>
        <begin position="290"/>
        <end position="311"/>
    </location>
</feature>
<keyword evidence="1" id="KW-0472">Membrane</keyword>
<evidence type="ECO:0000256" key="1">
    <source>
        <dbReference type="SAM" id="Phobius"/>
    </source>
</evidence>
<dbReference type="PANTHER" id="PTHR43685">
    <property type="entry name" value="GLYCOSYLTRANSFERASE"/>
    <property type="match status" value="1"/>
</dbReference>
<gene>
    <name evidence="2" type="ORF">E1262_00320</name>
</gene>
<organism evidence="2 3">
    <name type="scientific">Jiangella aurantiaca</name>
    <dbReference type="NCBI Taxonomy" id="2530373"/>
    <lineage>
        <taxon>Bacteria</taxon>
        <taxon>Bacillati</taxon>
        <taxon>Actinomycetota</taxon>
        <taxon>Actinomycetes</taxon>
        <taxon>Jiangellales</taxon>
        <taxon>Jiangellaceae</taxon>
        <taxon>Jiangella</taxon>
    </lineage>
</organism>
<dbReference type="RefSeq" id="WP_132101248.1">
    <property type="nucleotide sequence ID" value="NZ_SMLB01000001.1"/>
</dbReference>
<dbReference type="PANTHER" id="PTHR43685:SF2">
    <property type="entry name" value="GLYCOSYLTRANSFERASE 2-LIKE DOMAIN-CONTAINING PROTEIN"/>
    <property type="match status" value="1"/>
</dbReference>
<evidence type="ECO:0000313" key="2">
    <source>
        <dbReference type="EMBL" id="TDD73178.1"/>
    </source>
</evidence>
<accession>A0A4R5AK02</accession>
<protein>
    <submittedName>
        <fullName evidence="2">Glycosyltransferase family 2 protein</fullName>
    </submittedName>
</protein>
<reference evidence="2 3" key="1">
    <citation type="submission" date="2019-02" db="EMBL/GenBank/DDBJ databases">
        <title>Draft genome sequences of novel Actinobacteria.</title>
        <authorList>
            <person name="Sahin N."/>
            <person name="Ay H."/>
            <person name="Saygin H."/>
        </authorList>
    </citation>
    <scope>NUCLEOTIDE SEQUENCE [LARGE SCALE GENOMIC DNA]</scope>
    <source>
        <strain evidence="2 3">8K307</strain>
    </source>
</reference>
<proteinExistence type="predicted"/>
<keyword evidence="3" id="KW-1185">Reference proteome</keyword>
<keyword evidence="1" id="KW-0812">Transmembrane</keyword>
<keyword evidence="1" id="KW-1133">Transmembrane helix</keyword>
<evidence type="ECO:0000313" key="3">
    <source>
        <dbReference type="Proteomes" id="UP000295217"/>
    </source>
</evidence>
<dbReference type="EMBL" id="SMLB01000001">
    <property type="protein sequence ID" value="TDD73178.1"/>
    <property type="molecule type" value="Genomic_DNA"/>
</dbReference>
<feature type="transmembrane region" description="Helical" evidence="1">
    <location>
        <begin position="323"/>
        <end position="341"/>
    </location>
</feature>
<dbReference type="OrthoDB" id="1757142at2"/>
<feature type="transmembrane region" description="Helical" evidence="1">
    <location>
        <begin position="261"/>
        <end position="283"/>
    </location>
</feature>
<dbReference type="Gene3D" id="3.90.550.10">
    <property type="entry name" value="Spore Coat Polysaccharide Biosynthesis Protein SpsA, Chain A"/>
    <property type="match status" value="1"/>
</dbReference>
<dbReference type="CDD" id="cd02525">
    <property type="entry name" value="Succinoglycan_BP_ExoA"/>
    <property type="match status" value="1"/>
</dbReference>
<dbReference type="Proteomes" id="UP000295217">
    <property type="component" value="Unassembled WGS sequence"/>
</dbReference>
<dbReference type="Pfam" id="PF13641">
    <property type="entry name" value="Glyco_tranf_2_3"/>
    <property type="match status" value="1"/>
</dbReference>
<dbReference type="SUPFAM" id="SSF53448">
    <property type="entry name" value="Nucleotide-diphospho-sugar transferases"/>
    <property type="match status" value="1"/>
</dbReference>
<name>A0A4R5AK02_9ACTN</name>
<keyword evidence="2" id="KW-0808">Transferase</keyword>
<comment type="caution">
    <text evidence="2">The sequence shown here is derived from an EMBL/GenBank/DDBJ whole genome shotgun (WGS) entry which is preliminary data.</text>
</comment>
<dbReference type="InterPro" id="IPR050834">
    <property type="entry name" value="Glycosyltransf_2"/>
</dbReference>